<keyword evidence="13" id="KW-0282">Flagellum</keyword>
<feature type="region of interest" description="Disordered" evidence="9">
    <location>
        <begin position="192"/>
        <end position="212"/>
    </location>
</feature>
<feature type="domain" description="Flagellar hook protein FlgE/F/G-like D1" evidence="12">
    <location>
        <begin position="96"/>
        <end position="158"/>
    </location>
</feature>
<dbReference type="PROSITE" id="PS00588">
    <property type="entry name" value="FLAGELLA_BB_ROD"/>
    <property type="match status" value="1"/>
</dbReference>
<keyword evidence="4 8" id="KW-0975">Bacterial flagellum</keyword>
<comment type="similarity">
    <text evidence="2 8">Belongs to the flagella basal body rod proteins family.</text>
</comment>
<gene>
    <name evidence="13" type="primary">flgG</name>
    <name evidence="13" type="ORF">CKO45_17055</name>
</gene>
<feature type="domain" description="Flagellar basal body rod protein N-terminal" evidence="10">
    <location>
        <begin position="5"/>
        <end position="31"/>
    </location>
</feature>
<evidence type="ECO:0000256" key="1">
    <source>
        <dbReference type="ARBA" id="ARBA00004117"/>
    </source>
</evidence>
<dbReference type="InterPro" id="IPR020013">
    <property type="entry name" value="Flagellar_FlgE/F/G"/>
</dbReference>
<dbReference type="EMBL" id="NRSG01000135">
    <property type="protein sequence ID" value="MBK1659941.1"/>
    <property type="molecule type" value="Genomic_DNA"/>
</dbReference>
<dbReference type="PANTHER" id="PTHR30435">
    <property type="entry name" value="FLAGELLAR PROTEIN"/>
    <property type="match status" value="1"/>
</dbReference>
<dbReference type="NCBIfam" id="TIGR02488">
    <property type="entry name" value="flgG_G_neg"/>
    <property type="match status" value="1"/>
</dbReference>
<evidence type="ECO:0000256" key="3">
    <source>
        <dbReference type="ARBA" id="ARBA00017948"/>
    </source>
</evidence>
<evidence type="ECO:0000256" key="9">
    <source>
        <dbReference type="SAM" id="MobiDB-lite"/>
    </source>
</evidence>
<dbReference type="InterPro" id="IPR037925">
    <property type="entry name" value="FlgE/F/G-like"/>
</dbReference>
<dbReference type="PANTHER" id="PTHR30435:SF19">
    <property type="entry name" value="FLAGELLAR BASAL-BODY ROD PROTEIN FLGG"/>
    <property type="match status" value="1"/>
</dbReference>
<evidence type="ECO:0000259" key="11">
    <source>
        <dbReference type="Pfam" id="PF06429"/>
    </source>
</evidence>
<accession>A0ABS1D054</accession>
<protein>
    <recommendedName>
        <fullName evidence="3 7">Flagellar basal-body rod protein FlgG</fullName>
    </recommendedName>
    <alternativeName>
        <fullName evidence="6 8">Distal rod protein</fullName>
    </alternativeName>
</protein>
<dbReference type="Pfam" id="PF06429">
    <property type="entry name" value="Flg_bbr_C"/>
    <property type="match status" value="1"/>
</dbReference>
<dbReference type="InterPro" id="IPR053967">
    <property type="entry name" value="LlgE_F_G-like_D1"/>
</dbReference>
<comment type="subunit">
    <text evidence="5 8">The basal body constitutes a major portion of the flagellar organelle and consists of four rings (L,P,S, and M) mounted on a central rod. The rod consists of about 26 subunits of FlgG in the distal portion, and FlgB, FlgC and FlgF are thought to build up the proximal portion of the rod with about 6 subunits each.</text>
</comment>
<evidence type="ECO:0000256" key="2">
    <source>
        <dbReference type="ARBA" id="ARBA00009677"/>
    </source>
</evidence>
<evidence type="ECO:0000259" key="10">
    <source>
        <dbReference type="Pfam" id="PF00460"/>
    </source>
</evidence>
<reference evidence="13 14" key="1">
    <citation type="journal article" date="2020" name="Microorganisms">
        <title>Osmotic Adaptation and Compatible Solute Biosynthesis of Phototrophic Bacteria as Revealed from Genome Analyses.</title>
        <authorList>
            <person name="Imhoff J.F."/>
            <person name="Rahn T."/>
            <person name="Kunzel S."/>
            <person name="Keller A."/>
            <person name="Neulinger S.C."/>
        </authorList>
    </citation>
    <scope>NUCLEOTIDE SEQUENCE [LARGE SCALE GENOMIC DNA]</scope>
    <source>
        <strain evidence="13 14">DSM 15382</strain>
    </source>
</reference>
<evidence type="ECO:0000256" key="5">
    <source>
        <dbReference type="ARBA" id="ARBA00025933"/>
    </source>
</evidence>
<keyword evidence="13" id="KW-0966">Cell projection</keyword>
<evidence type="ECO:0000313" key="13">
    <source>
        <dbReference type="EMBL" id="MBK1659941.1"/>
    </source>
</evidence>
<dbReference type="InterPro" id="IPR012834">
    <property type="entry name" value="FlgG_G_neg"/>
</dbReference>
<dbReference type="NCBIfam" id="TIGR03506">
    <property type="entry name" value="FlgEFG_subfam"/>
    <property type="match status" value="2"/>
</dbReference>
<comment type="caution">
    <text evidence="13">The sequence shown here is derived from an EMBL/GenBank/DDBJ whole genome shotgun (WGS) entry which is preliminary data.</text>
</comment>
<evidence type="ECO:0000256" key="4">
    <source>
        <dbReference type="ARBA" id="ARBA00023143"/>
    </source>
</evidence>
<dbReference type="InterPro" id="IPR010930">
    <property type="entry name" value="Flg_bb/hook_C_dom"/>
</dbReference>
<organism evidence="13 14">
    <name type="scientific">Paracraurococcus ruber</name>
    <dbReference type="NCBI Taxonomy" id="77675"/>
    <lineage>
        <taxon>Bacteria</taxon>
        <taxon>Pseudomonadati</taxon>
        <taxon>Pseudomonadota</taxon>
        <taxon>Alphaproteobacteria</taxon>
        <taxon>Acetobacterales</taxon>
        <taxon>Roseomonadaceae</taxon>
        <taxon>Paracraurococcus</taxon>
    </lineage>
</organism>
<dbReference type="Pfam" id="PF00460">
    <property type="entry name" value="Flg_bb_rod"/>
    <property type="match status" value="1"/>
</dbReference>
<dbReference type="SUPFAM" id="SSF117143">
    <property type="entry name" value="Flagellar hook protein flgE"/>
    <property type="match status" value="1"/>
</dbReference>
<dbReference type="InterPro" id="IPR001444">
    <property type="entry name" value="Flag_bb_rod_N"/>
</dbReference>
<dbReference type="Proteomes" id="UP000697995">
    <property type="component" value="Unassembled WGS sequence"/>
</dbReference>
<evidence type="ECO:0000256" key="6">
    <source>
        <dbReference type="ARBA" id="ARBA00032912"/>
    </source>
</evidence>
<evidence type="ECO:0000256" key="7">
    <source>
        <dbReference type="NCBIfam" id="TIGR02488"/>
    </source>
</evidence>
<keyword evidence="13" id="KW-0969">Cilium</keyword>
<evidence type="ECO:0000259" key="12">
    <source>
        <dbReference type="Pfam" id="PF22692"/>
    </source>
</evidence>
<name>A0ABS1D054_9PROT</name>
<dbReference type="RefSeq" id="WP_133221303.1">
    <property type="nucleotide sequence ID" value="NZ_NRSG01000135.1"/>
</dbReference>
<feature type="domain" description="Flagellar basal-body/hook protein C-terminal" evidence="11">
    <location>
        <begin position="214"/>
        <end position="258"/>
    </location>
</feature>
<comment type="subcellular location">
    <subcellularLocation>
        <location evidence="1 8">Bacterial flagellum basal body</location>
    </subcellularLocation>
</comment>
<dbReference type="InterPro" id="IPR019776">
    <property type="entry name" value="Flagellar_basal_body_rod_CS"/>
</dbReference>
<proteinExistence type="inferred from homology"/>
<evidence type="ECO:0000256" key="8">
    <source>
        <dbReference type="RuleBase" id="RU362116"/>
    </source>
</evidence>
<sequence>MRAMSIAATGMQAQQTNVEVIANNIANASTTAFARRKAEFQDLLYQSASRAGTSTSEQGTVLPVGSQIGLGTRNAAVNRVTLQGTLAETGNKLDVAIEGRGYFGVAMPDGSVAYTRDGSFKLSPQGQIVTSDGYAVEPTVNVPANARDVTINQTGEVIVTDASGRQQTAGRLNLYLFANEAGLEATGGNRFVESPASGDPTRGLPSDPGFGHVRQGYLEQSNVNVVQEITQLIQAQRAYEMNSKVIEAADQMMQTANNVR</sequence>
<dbReference type="Pfam" id="PF22692">
    <property type="entry name" value="LlgE_F_G_D1"/>
    <property type="match status" value="1"/>
</dbReference>
<evidence type="ECO:0000313" key="14">
    <source>
        <dbReference type="Proteomes" id="UP000697995"/>
    </source>
</evidence>
<keyword evidence="14" id="KW-1185">Reference proteome</keyword>